<dbReference type="InterPro" id="IPR013154">
    <property type="entry name" value="ADH-like_N"/>
</dbReference>
<dbReference type="AlphaFoldDB" id="A0A9P6M3X2"/>
<dbReference type="SMART" id="SM00829">
    <property type="entry name" value="PKS_ER"/>
    <property type="match status" value="1"/>
</dbReference>
<dbReference type="Proteomes" id="UP000738359">
    <property type="component" value="Unassembled WGS sequence"/>
</dbReference>
<dbReference type="Pfam" id="PF08240">
    <property type="entry name" value="ADH_N"/>
    <property type="match status" value="1"/>
</dbReference>
<dbReference type="OrthoDB" id="1879366at2759"/>
<dbReference type="SUPFAM" id="SSF50129">
    <property type="entry name" value="GroES-like"/>
    <property type="match status" value="1"/>
</dbReference>
<dbReference type="CDD" id="cd05283">
    <property type="entry name" value="CAD1"/>
    <property type="match status" value="1"/>
</dbReference>
<evidence type="ECO:0000256" key="2">
    <source>
        <dbReference type="ARBA" id="ARBA00022723"/>
    </source>
</evidence>
<proteinExistence type="predicted"/>
<feature type="domain" description="Enoyl reductase (ER)" evidence="5">
    <location>
        <begin position="19"/>
        <end position="348"/>
    </location>
</feature>
<dbReference type="FunFam" id="3.40.50.720:FF:000022">
    <property type="entry name" value="Cinnamyl alcohol dehydrogenase"/>
    <property type="match status" value="1"/>
</dbReference>
<dbReference type="InterPro" id="IPR013149">
    <property type="entry name" value="ADH-like_C"/>
</dbReference>
<dbReference type="SUPFAM" id="SSF51735">
    <property type="entry name" value="NAD(P)-binding Rossmann-fold domains"/>
    <property type="match status" value="1"/>
</dbReference>
<dbReference type="Gene3D" id="3.90.180.10">
    <property type="entry name" value="Medium-chain alcohol dehydrogenases, catalytic domain"/>
    <property type="match status" value="1"/>
</dbReference>
<reference evidence="6" key="1">
    <citation type="journal article" date="2020" name="Fungal Divers.">
        <title>Resolving the Mortierellaceae phylogeny through synthesis of multi-gene phylogenetics and phylogenomics.</title>
        <authorList>
            <person name="Vandepol N."/>
            <person name="Liber J."/>
            <person name="Desiro A."/>
            <person name="Na H."/>
            <person name="Kennedy M."/>
            <person name="Barry K."/>
            <person name="Grigoriev I.V."/>
            <person name="Miller A.N."/>
            <person name="O'Donnell K."/>
            <person name="Stajich J.E."/>
            <person name="Bonito G."/>
        </authorList>
    </citation>
    <scope>NUCLEOTIDE SEQUENCE</scope>
    <source>
        <strain evidence="6">CK1249</strain>
    </source>
</reference>
<protein>
    <recommendedName>
        <fullName evidence="5">Enoyl reductase (ER) domain-containing protein</fullName>
    </recommendedName>
</protein>
<evidence type="ECO:0000313" key="7">
    <source>
        <dbReference type="Proteomes" id="UP000738359"/>
    </source>
</evidence>
<evidence type="ECO:0000256" key="4">
    <source>
        <dbReference type="ARBA" id="ARBA00023002"/>
    </source>
</evidence>
<dbReference type="InterPro" id="IPR047109">
    <property type="entry name" value="CAD-like"/>
</dbReference>
<dbReference type="Pfam" id="PF00107">
    <property type="entry name" value="ADH_zinc_N"/>
    <property type="match status" value="1"/>
</dbReference>
<dbReference type="GO" id="GO:0016616">
    <property type="term" value="F:oxidoreductase activity, acting on the CH-OH group of donors, NAD or NADP as acceptor"/>
    <property type="evidence" value="ECO:0007669"/>
    <property type="project" value="InterPro"/>
</dbReference>
<keyword evidence="2" id="KW-0479">Metal-binding</keyword>
<organism evidence="6 7">
    <name type="scientific">Mortierella alpina</name>
    <name type="common">Oleaginous fungus</name>
    <name type="synonym">Mortierella renispora</name>
    <dbReference type="NCBI Taxonomy" id="64518"/>
    <lineage>
        <taxon>Eukaryota</taxon>
        <taxon>Fungi</taxon>
        <taxon>Fungi incertae sedis</taxon>
        <taxon>Mucoromycota</taxon>
        <taxon>Mortierellomycotina</taxon>
        <taxon>Mortierellomycetes</taxon>
        <taxon>Mortierellales</taxon>
        <taxon>Mortierellaceae</taxon>
        <taxon>Mortierella</taxon>
    </lineage>
</organism>
<sequence length="490" mass="53478">MTSHTAAYEDHSVSFHGWASTGTAELTPWNYHPRPLGPKDVEIEITHCGICGSDVLTITETWGKLQHGPCIPGHEIVGKVVAKGAQSHHDIGNLVGIGAMCDACGDCEQCTPGFDNYCRKRTFTYNDAFKDGRQGKSYGGYADRVRVNGEYAFKIPSEISPAEAAPLLCAGITTYAPLKLHGAGPGKTVGVIGIGGLGHLGIQFARAMGCDEVVAISTSDSKRDEAKTLGATKFVNSKNPEELASIAQSLDILLCTSYDKNQNWGELLDLVATRGTFHLLALPETPLSIPGGALLWRQVSMVGSAIGDKEMVKEMLQFAAEKNVRPWIEKMPMSDPNAAVKHMMKGGPRYRIFARVEEQLASFYHDSVKNEEELQSITKYLDIVLCTSDDKNQDWGKLLSLVRPRGTFVLLSLPETPLVIPAYILLSQLAGSAVGSTEAVKEMLQFAAETNVWPWIEKMSMNDPNATVKHLMEGRPRYRVVMESEAASRH</sequence>
<dbReference type="GO" id="GO:0046872">
    <property type="term" value="F:metal ion binding"/>
    <property type="evidence" value="ECO:0007669"/>
    <property type="project" value="UniProtKB-KW"/>
</dbReference>
<dbReference type="InterPro" id="IPR011032">
    <property type="entry name" value="GroES-like_sf"/>
</dbReference>
<evidence type="ECO:0000256" key="3">
    <source>
        <dbReference type="ARBA" id="ARBA00022833"/>
    </source>
</evidence>
<comment type="caution">
    <text evidence="6">The sequence shown here is derived from an EMBL/GenBank/DDBJ whole genome shotgun (WGS) entry which is preliminary data.</text>
</comment>
<evidence type="ECO:0000313" key="6">
    <source>
        <dbReference type="EMBL" id="KAF9964618.1"/>
    </source>
</evidence>
<keyword evidence="3" id="KW-0862">Zinc</keyword>
<dbReference type="PANTHER" id="PTHR42683">
    <property type="entry name" value="ALDEHYDE REDUCTASE"/>
    <property type="match status" value="1"/>
</dbReference>
<evidence type="ECO:0000259" key="5">
    <source>
        <dbReference type="SMART" id="SM00829"/>
    </source>
</evidence>
<dbReference type="EMBL" id="JAAAHY010000343">
    <property type="protein sequence ID" value="KAF9964618.1"/>
    <property type="molecule type" value="Genomic_DNA"/>
</dbReference>
<comment type="cofactor">
    <cofactor evidence="1">
        <name>Zn(2+)</name>
        <dbReference type="ChEBI" id="CHEBI:29105"/>
    </cofactor>
</comment>
<keyword evidence="4" id="KW-0560">Oxidoreductase</keyword>
<dbReference type="InterPro" id="IPR036291">
    <property type="entry name" value="NAD(P)-bd_dom_sf"/>
</dbReference>
<gene>
    <name evidence="6" type="ORF">BGZ70_006192</name>
</gene>
<dbReference type="InterPro" id="IPR020843">
    <property type="entry name" value="ER"/>
</dbReference>
<dbReference type="Gene3D" id="3.40.50.720">
    <property type="entry name" value="NAD(P)-binding Rossmann-like Domain"/>
    <property type="match status" value="2"/>
</dbReference>
<keyword evidence="7" id="KW-1185">Reference proteome</keyword>
<accession>A0A9P6M3X2</accession>
<evidence type="ECO:0000256" key="1">
    <source>
        <dbReference type="ARBA" id="ARBA00001947"/>
    </source>
</evidence>
<name>A0A9P6M3X2_MORAP</name>